<name>A0A2N9IU51_FAGSY</name>
<dbReference type="SUPFAM" id="SSF57850">
    <property type="entry name" value="RING/U-box"/>
    <property type="match status" value="1"/>
</dbReference>
<organism evidence="1">
    <name type="scientific">Fagus sylvatica</name>
    <name type="common">Beechnut</name>
    <dbReference type="NCBI Taxonomy" id="28930"/>
    <lineage>
        <taxon>Eukaryota</taxon>
        <taxon>Viridiplantae</taxon>
        <taxon>Streptophyta</taxon>
        <taxon>Embryophyta</taxon>
        <taxon>Tracheophyta</taxon>
        <taxon>Spermatophyta</taxon>
        <taxon>Magnoliopsida</taxon>
        <taxon>eudicotyledons</taxon>
        <taxon>Gunneridae</taxon>
        <taxon>Pentapetalae</taxon>
        <taxon>rosids</taxon>
        <taxon>fabids</taxon>
        <taxon>Fagales</taxon>
        <taxon>Fagaceae</taxon>
        <taxon>Fagus</taxon>
    </lineage>
</organism>
<dbReference type="AlphaFoldDB" id="A0A2N9IU51"/>
<dbReference type="PANTHER" id="PTHR15898:SF13">
    <property type="entry name" value="BIFUNCTIONAL APOPTOSIS REGULATOR"/>
    <property type="match status" value="1"/>
</dbReference>
<proteinExistence type="predicted"/>
<dbReference type="PANTHER" id="PTHR15898">
    <property type="entry name" value="BIFUNCTIONAL APOPTOSIS REGULATOR"/>
    <property type="match status" value="1"/>
</dbReference>
<accession>A0A2N9IU51</accession>
<dbReference type="EMBL" id="OIVN01006204">
    <property type="protein sequence ID" value="SPD27703.1"/>
    <property type="molecule type" value="Genomic_DNA"/>
</dbReference>
<gene>
    <name evidence="1" type="ORF">FSB_LOCUS55585</name>
</gene>
<dbReference type="GO" id="GO:0061630">
    <property type="term" value="F:ubiquitin protein ligase activity"/>
    <property type="evidence" value="ECO:0007669"/>
    <property type="project" value="TreeGrafter"/>
</dbReference>
<evidence type="ECO:0000313" key="1">
    <source>
        <dbReference type="EMBL" id="SPD27703.1"/>
    </source>
</evidence>
<dbReference type="Gene3D" id="3.30.40.10">
    <property type="entry name" value="Zinc/RING finger domain, C3HC4 (zinc finger)"/>
    <property type="match status" value="1"/>
</dbReference>
<sequence length="160" mass="17923">MDEDVGSEEIPHSFICCVCWDLLYKPIVLSCGHISCFWCVHRSMSGLHHKPPSRTDSTLAIVMEPDNLNRPNFLQLHHLETLTHPPRLCCVAINLTSCSHHWLRASILPVSIKVTLDGNEMGWGGVGSGVPCPSSRQGKHAQGRSGASWRYFSIPRLRWL</sequence>
<dbReference type="InterPro" id="IPR013083">
    <property type="entry name" value="Znf_RING/FYVE/PHD"/>
</dbReference>
<protein>
    <submittedName>
        <fullName evidence="1">Uncharacterized protein</fullName>
    </submittedName>
</protein>
<reference evidence="1" key="1">
    <citation type="submission" date="2018-02" db="EMBL/GenBank/DDBJ databases">
        <authorList>
            <person name="Cohen D.B."/>
            <person name="Kent A.D."/>
        </authorList>
    </citation>
    <scope>NUCLEOTIDE SEQUENCE</scope>
</reference>
<dbReference type="GO" id="GO:0043161">
    <property type="term" value="P:proteasome-mediated ubiquitin-dependent protein catabolic process"/>
    <property type="evidence" value="ECO:0007669"/>
    <property type="project" value="TreeGrafter"/>
</dbReference>